<dbReference type="RefSeq" id="WP_209653957.1">
    <property type="nucleotide sequence ID" value="NZ_CP047357.1"/>
</dbReference>
<name>A0ABS4U9T8_9CORY</name>
<evidence type="ECO:0000313" key="2">
    <source>
        <dbReference type="EMBL" id="MBP2333316.1"/>
    </source>
</evidence>
<evidence type="ECO:0000256" key="1">
    <source>
        <dbReference type="SAM" id="MobiDB-lite"/>
    </source>
</evidence>
<keyword evidence="3" id="KW-1185">Reference proteome</keyword>
<reference evidence="2 3" key="1">
    <citation type="submission" date="2021-03" db="EMBL/GenBank/DDBJ databases">
        <title>Sequencing the genomes of 1000 actinobacteria strains.</title>
        <authorList>
            <person name="Klenk H.-P."/>
        </authorList>
    </citation>
    <scope>NUCLEOTIDE SEQUENCE [LARGE SCALE GENOMIC DNA]</scope>
    <source>
        <strain evidence="2 3">DSM 44506</strain>
    </source>
</reference>
<comment type="caution">
    <text evidence="2">The sequence shown here is derived from an EMBL/GenBank/DDBJ whole genome shotgun (WGS) entry which is preliminary data.</text>
</comment>
<sequence>MTDMIPADAVRDIIARHRDGASHRGGMILDALKALLPPPPRPTLADMTDEERAACQWMQADVKGADTRVVIRRPIPRKGGGRAALLDRWGDVIYEDHADVTPRPDLPRLKWPGTEKPAPALPGGWRLADHEKRGRVIVTNLTPNAVGHVAYVLPATDPLGYDWFFCDPSDLTYIDQETGTSDAVPPNTLAVGSEWDDADALTLACKHSELDQIVVIDCDGDASVWSAVAEWWEKGFPYYGFEPYTIIHTGRKADQ</sequence>
<dbReference type="EMBL" id="JAGINY010000001">
    <property type="protein sequence ID" value="MBP2333316.1"/>
    <property type="molecule type" value="Genomic_DNA"/>
</dbReference>
<dbReference type="Proteomes" id="UP001519305">
    <property type="component" value="Unassembled WGS sequence"/>
</dbReference>
<feature type="region of interest" description="Disordered" evidence="1">
    <location>
        <begin position="105"/>
        <end position="125"/>
    </location>
</feature>
<accession>A0ABS4U9T8</accession>
<evidence type="ECO:0000313" key="3">
    <source>
        <dbReference type="Proteomes" id="UP001519305"/>
    </source>
</evidence>
<proteinExistence type="predicted"/>
<organism evidence="2 3">
    <name type="scientific">Corynebacterium freneyi</name>
    <dbReference type="NCBI Taxonomy" id="134034"/>
    <lineage>
        <taxon>Bacteria</taxon>
        <taxon>Bacillati</taxon>
        <taxon>Actinomycetota</taxon>
        <taxon>Actinomycetes</taxon>
        <taxon>Mycobacteriales</taxon>
        <taxon>Corynebacteriaceae</taxon>
        <taxon>Corynebacterium</taxon>
    </lineage>
</organism>
<gene>
    <name evidence="2" type="ORF">JOF33_002015</name>
</gene>
<protein>
    <submittedName>
        <fullName evidence="2">Uncharacterized protein</fullName>
    </submittedName>
</protein>